<dbReference type="PANTHER" id="PTHR43689">
    <property type="entry name" value="HYDROLASE"/>
    <property type="match status" value="1"/>
</dbReference>
<gene>
    <name evidence="3" type="ORF">KFE25_008222</name>
</gene>
<reference evidence="3" key="1">
    <citation type="submission" date="2021-05" db="EMBL/GenBank/DDBJ databases">
        <title>The genome of the haptophyte Pavlova lutheri (Diacronema luteri, Pavlovales) - a model for lipid biosynthesis in eukaryotic algae.</title>
        <authorList>
            <person name="Hulatt C.J."/>
            <person name="Posewitz M.C."/>
        </authorList>
    </citation>
    <scope>NUCLEOTIDE SEQUENCE</scope>
    <source>
        <strain evidence="3">NIVA-4/92</strain>
    </source>
</reference>
<dbReference type="Gene3D" id="3.40.50.1820">
    <property type="entry name" value="alpha/beta hydrolase"/>
    <property type="match status" value="1"/>
</dbReference>
<dbReference type="EMBL" id="JAGTXO010000007">
    <property type="protein sequence ID" value="KAG8466843.1"/>
    <property type="molecule type" value="Genomic_DNA"/>
</dbReference>
<feature type="chain" id="PRO_5035278955" description="AB hydrolase-1 domain-containing protein" evidence="1">
    <location>
        <begin position="18"/>
        <end position="334"/>
    </location>
</feature>
<comment type="caution">
    <text evidence="3">The sequence shown here is derived from an EMBL/GenBank/DDBJ whole genome shotgun (WGS) entry which is preliminary data.</text>
</comment>
<dbReference type="OMA" id="HKTLIIW"/>
<dbReference type="Pfam" id="PF12697">
    <property type="entry name" value="Abhydrolase_6"/>
    <property type="match status" value="1"/>
</dbReference>
<evidence type="ECO:0000313" key="4">
    <source>
        <dbReference type="Proteomes" id="UP000751190"/>
    </source>
</evidence>
<dbReference type="PANTHER" id="PTHR43689:SF8">
    <property type="entry name" value="ALPHA_BETA-HYDROLASES SUPERFAMILY PROTEIN"/>
    <property type="match status" value="1"/>
</dbReference>
<feature type="domain" description="AB hydrolase-1" evidence="2">
    <location>
        <begin position="92"/>
        <end position="329"/>
    </location>
</feature>
<sequence>MARALLAAACLVAVARGIAPRAAPRASATIAPAAWPAWMPADISLVTERAALDLARSIQTADVRVDDWIAHGPVRTAFYRTPAGAGGAGAPLLLLHGFDSSCLEWRRLIPLLEASGRTVVAPCVLGWGFTERGAVRDFSAAAKLAHLAAFCEQVVGEPVSVVGTSLGAAYAAQLAIRHERLAPRLCLVDPQVLVDGTGPMASLPRPLAELGVNVLGSRWLRGVANRLSYRAPETFATADAMEVGRLPVGCDGWLDANVGYMLSGGIAVSADLGALAERDVLLVWGRDDGIVPPADNAPRLSALLPRARLEYVDECGHVPHLEQPAVLARLLAAF</sequence>
<evidence type="ECO:0000259" key="2">
    <source>
        <dbReference type="Pfam" id="PF12697"/>
    </source>
</evidence>
<dbReference type="PRINTS" id="PR00412">
    <property type="entry name" value="EPOXHYDRLASE"/>
</dbReference>
<dbReference type="InterPro" id="IPR029058">
    <property type="entry name" value="AB_hydrolase_fold"/>
</dbReference>
<name>A0A8J5XL68_DIALT</name>
<feature type="signal peptide" evidence="1">
    <location>
        <begin position="1"/>
        <end position="17"/>
    </location>
</feature>
<proteinExistence type="predicted"/>
<accession>A0A8J5XL68</accession>
<dbReference type="Proteomes" id="UP000751190">
    <property type="component" value="Unassembled WGS sequence"/>
</dbReference>
<protein>
    <recommendedName>
        <fullName evidence="2">AB hydrolase-1 domain-containing protein</fullName>
    </recommendedName>
</protein>
<dbReference type="InterPro" id="IPR000639">
    <property type="entry name" value="Epox_hydrolase-like"/>
</dbReference>
<dbReference type="SUPFAM" id="SSF53474">
    <property type="entry name" value="alpha/beta-Hydrolases"/>
    <property type="match status" value="1"/>
</dbReference>
<evidence type="ECO:0000313" key="3">
    <source>
        <dbReference type="EMBL" id="KAG8466843.1"/>
    </source>
</evidence>
<organism evidence="3 4">
    <name type="scientific">Diacronema lutheri</name>
    <name type="common">Unicellular marine alga</name>
    <name type="synonym">Monochrysis lutheri</name>
    <dbReference type="NCBI Taxonomy" id="2081491"/>
    <lineage>
        <taxon>Eukaryota</taxon>
        <taxon>Haptista</taxon>
        <taxon>Haptophyta</taxon>
        <taxon>Pavlovophyceae</taxon>
        <taxon>Pavlovales</taxon>
        <taxon>Pavlovaceae</taxon>
        <taxon>Diacronema</taxon>
    </lineage>
</organism>
<dbReference type="AlphaFoldDB" id="A0A8J5XL68"/>
<keyword evidence="1" id="KW-0732">Signal</keyword>
<keyword evidence="4" id="KW-1185">Reference proteome</keyword>
<evidence type="ECO:0000256" key="1">
    <source>
        <dbReference type="SAM" id="SignalP"/>
    </source>
</evidence>
<dbReference type="GO" id="GO:0003824">
    <property type="term" value="F:catalytic activity"/>
    <property type="evidence" value="ECO:0007669"/>
    <property type="project" value="InterPro"/>
</dbReference>
<dbReference type="InterPro" id="IPR000073">
    <property type="entry name" value="AB_hydrolase_1"/>
</dbReference>
<dbReference type="PRINTS" id="PR00111">
    <property type="entry name" value="ABHYDROLASE"/>
</dbReference>
<dbReference type="OrthoDB" id="6431331at2759"/>